<evidence type="ECO:0000313" key="1">
    <source>
        <dbReference type="EMBL" id="KAJ3486481.1"/>
    </source>
</evidence>
<organism evidence="1 2">
    <name type="scientific">Agrocybe chaxingu</name>
    <dbReference type="NCBI Taxonomy" id="84603"/>
    <lineage>
        <taxon>Eukaryota</taxon>
        <taxon>Fungi</taxon>
        <taxon>Dikarya</taxon>
        <taxon>Basidiomycota</taxon>
        <taxon>Agaricomycotina</taxon>
        <taxon>Agaricomycetes</taxon>
        <taxon>Agaricomycetidae</taxon>
        <taxon>Agaricales</taxon>
        <taxon>Agaricineae</taxon>
        <taxon>Strophariaceae</taxon>
        <taxon>Agrocybe</taxon>
    </lineage>
</organism>
<dbReference type="EMBL" id="JANKHO010003058">
    <property type="protein sequence ID" value="KAJ3486481.1"/>
    <property type="molecule type" value="Genomic_DNA"/>
</dbReference>
<evidence type="ECO:0008006" key="3">
    <source>
        <dbReference type="Google" id="ProtNLM"/>
    </source>
</evidence>
<gene>
    <name evidence="1" type="ORF">NLJ89_g11806</name>
</gene>
<comment type="caution">
    <text evidence="1">The sequence shown here is derived from an EMBL/GenBank/DDBJ whole genome shotgun (WGS) entry which is preliminary data.</text>
</comment>
<sequence>MAFLEHPFLECPVCTRLFGTAQGLNSHLKTAALCRTWGKGKKREIQASVIDDAEDSGDGAPTPLDIPDVNPAHPLPQVSPQELEDALQDLQEQWDVAEGEPYHFVAEEELIEIGEAGPGPSTAQRRNRNQVRVLDEDDDTRVVLKDNSAGTWIRMDDTLHQRWSTLYGHGENTTQGDSSSTVDKAYAPFASEMDWRIARWVIQDGIGHKSFDRLLSIPGVVEKLGLSFKNIHSPFTIRYRNPLEAIKSLWGDPGLASHLVYRPRKIFSHSSQENRIYTEMWTGQWWHAVQSQLPDGATLAPVIIATDKTQLTQFSGGKVAYPVYLTLGNIPKALRRKPSKRACILIGYLPTETTALKVANLAKKEVSKRYQRLFHESMRHILLPLIEAGQTGVEMTGGNGEVRRVFPILACYVADFPEQCLVTCTKYGTCPKCRAKATELQNDIAAEDRTQSWTSSIIEDAATASQTPAQFYKICMSSDVSGSVYEPFWKDFPLANINLSITPDVLHQLYQGVLKHLITWCQTTMTVEELDARVRTLPPAFGVRHFKNGFSVLSQISGPERKHMSRILLGCLIGKMAKTGCPGRME</sequence>
<reference evidence="1" key="1">
    <citation type="submission" date="2022-07" db="EMBL/GenBank/DDBJ databases">
        <title>Genome Sequence of Agrocybe chaxingu.</title>
        <authorList>
            <person name="Buettner E."/>
        </authorList>
    </citation>
    <scope>NUCLEOTIDE SEQUENCE</scope>
    <source>
        <strain evidence="1">MP-N11</strain>
    </source>
</reference>
<dbReference type="OrthoDB" id="2418900at2759"/>
<dbReference type="Proteomes" id="UP001148786">
    <property type="component" value="Unassembled WGS sequence"/>
</dbReference>
<proteinExistence type="predicted"/>
<dbReference type="InterPro" id="IPR041078">
    <property type="entry name" value="Plavaka"/>
</dbReference>
<accession>A0A9W8JNH8</accession>
<keyword evidence="2" id="KW-1185">Reference proteome</keyword>
<name>A0A9W8JNH8_9AGAR</name>
<protein>
    <recommendedName>
        <fullName evidence="3">C2H2-type domain-containing protein</fullName>
    </recommendedName>
</protein>
<dbReference type="Pfam" id="PF18759">
    <property type="entry name" value="Plavaka"/>
    <property type="match status" value="1"/>
</dbReference>
<dbReference type="AlphaFoldDB" id="A0A9W8JNH8"/>
<evidence type="ECO:0000313" key="2">
    <source>
        <dbReference type="Proteomes" id="UP001148786"/>
    </source>
</evidence>